<sequence>MDKKEKFLNKIPLHDRIKILEAIDFILAGDMELLDITKLKANDNQYRVRVGSYRIKFEKYATHNKVIEVSRRDDNTYRQYRNQKYFY</sequence>
<dbReference type="Proteomes" id="UP000177869">
    <property type="component" value="Unassembled WGS sequence"/>
</dbReference>
<evidence type="ECO:0000313" key="2">
    <source>
        <dbReference type="Proteomes" id="UP000177869"/>
    </source>
</evidence>
<dbReference type="STRING" id="1801732.A2814_02715"/>
<protein>
    <recommendedName>
        <fullName evidence="3">Plasmid stabilization protein</fullName>
    </recommendedName>
</protein>
<dbReference type="InterPro" id="IPR035093">
    <property type="entry name" value="RelE/ParE_toxin_dom_sf"/>
</dbReference>
<accession>A0A1F6US76</accession>
<name>A0A1F6US76_9BACT</name>
<reference evidence="1 2" key="1">
    <citation type="journal article" date="2016" name="Nat. Commun.">
        <title>Thousands of microbial genomes shed light on interconnected biogeochemical processes in an aquifer system.</title>
        <authorList>
            <person name="Anantharaman K."/>
            <person name="Brown C.T."/>
            <person name="Hug L.A."/>
            <person name="Sharon I."/>
            <person name="Castelle C.J."/>
            <person name="Probst A.J."/>
            <person name="Thomas B.C."/>
            <person name="Singh A."/>
            <person name="Wilkins M.J."/>
            <person name="Karaoz U."/>
            <person name="Brodie E.L."/>
            <person name="Williams K.H."/>
            <person name="Hubbard S.S."/>
            <person name="Banfield J.F."/>
        </authorList>
    </citation>
    <scope>NUCLEOTIDE SEQUENCE [LARGE SCALE GENOMIC DNA]</scope>
</reference>
<dbReference type="SUPFAM" id="SSF143011">
    <property type="entry name" value="RelE-like"/>
    <property type="match status" value="1"/>
</dbReference>
<gene>
    <name evidence="1" type="ORF">A2814_02715</name>
</gene>
<dbReference type="EMBL" id="MFTI01000016">
    <property type="protein sequence ID" value="OGI60221.1"/>
    <property type="molecule type" value="Genomic_DNA"/>
</dbReference>
<organism evidence="1 2">
    <name type="scientific">Candidatus Nomurabacteria bacterium RIFCSPHIGHO2_01_FULL_38_19</name>
    <dbReference type="NCBI Taxonomy" id="1801732"/>
    <lineage>
        <taxon>Bacteria</taxon>
        <taxon>Candidatus Nomuraibacteriota</taxon>
    </lineage>
</organism>
<proteinExistence type="predicted"/>
<dbReference type="AlphaFoldDB" id="A0A1F6US76"/>
<comment type="caution">
    <text evidence="1">The sequence shown here is derived from an EMBL/GenBank/DDBJ whole genome shotgun (WGS) entry which is preliminary data.</text>
</comment>
<evidence type="ECO:0000313" key="1">
    <source>
        <dbReference type="EMBL" id="OGI60221.1"/>
    </source>
</evidence>
<evidence type="ECO:0008006" key="3">
    <source>
        <dbReference type="Google" id="ProtNLM"/>
    </source>
</evidence>
<dbReference type="Gene3D" id="3.30.2310.20">
    <property type="entry name" value="RelE-like"/>
    <property type="match status" value="1"/>
</dbReference>